<gene>
    <name evidence="1" type="ORF">E3T25_11340</name>
</gene>
<dbReference type="EMBL" id="SOGO01000032">
    <property type="protein sequence ID" value="TFD01394.1"/>
    <property type="molecule type" value="Genomic_DNA"/>
</dbReference>
<proteinExistence type="predicted"/>
<dbReference type="Proteomes" id="UP000297851">
    <property type="component" value="Unassembled WGS sequence"/>
</dbReference>
<evidence type="ECO:0000313" key="1">
    <source>
        <dbReference type="EMBL" id="TFD01394.1"/>
    </source>
</evidence>
<comment type="caution">
    <text evidence="1">The sequence shown here is derived from an EMBL/GenBank/DDBJ whole genome shotgun (WGS) entry which is preliminary data.</text>
</comment>
<dbReference type="RefSeq" id="WP_134374314.1">
    <property type="nucleotide sequence ID" value="NZ_SOGO01000032.1"/>
</dbReference>
<reference evidence="1 2" key="1">
    <citation type="submission" date="2019-03" db="EMBL/GenBank/DDBJ databases">
        <title>Genomics of glacier-inhabiting Cryobacterium strains.</title>
        <authorList>
            <person name="Liu Q."/>
            <person name="Xin Y.-H."/>
        </authorList>
    </citation>
    <scope>NUCLEOTIDE SEQUENCE [LARGE SCALE GENOMIC DNA]</scope>
    <source>
        <strain evidence="1 2">TMT2-16</strain>
    </source>
</reference>
<protein>
    <submittedName>
        <fullName evidence="1">Uncharacterized protein</fullName>
    </submittedName>
</protein>
<organism evidence="1 2">
    <name type="scientific">Cryobacterium sandaracinum</name>
    <dbReference type="NCBI Taxonomy" id="1259247"/>
    <lineage>
        <taxon>Bacteria</taxon>
        <taxon>Bacillati</taxon>
        <taxon>Actinomycetota</taxon>
        <taxon>Actinomycetes</taxon>
        <taxon>Micrococcales</taxon>
        <taxon>Microbacteriaceae</taxon>
        <taxon>Cryobacterium</taxon>
    </lineage>
</organism>
<evidence type="ECO:0000313" key="2">
    <source>
        <dbReference type="Proteomes" id="UP000297851"/>
    </source>
</evidence>
<sequence length="389" mass="43330">MDVLIGTQRVDGSYLPIRTTGDAALLIESLRRSQRLPLVLIHLRSPESWSLARVLSAKLVGLARVITLNHATSRQIFGSVPAVNVPFGGAMLVWSDLEARGLSFTGEDVVELGAEEVRARLMGRLAAISALARGIDEGWRSARTEARAEARVAAEERVRLATESDDRSGEIVALRSQVGGLQDDLLVWQTMAEESEERRIEAESLASSAEDERRNSDYWREQYEGQVKGGVVEDVVDVWECIPTLLSRSDPAQTFRALEDAAQDRIVFTEAAQRSWKNISYPDPEDMTDKLTMFAKAAVDLYGTDTGTIGHLDDWFAQRGLKVAISDQAISRSPKLRTFQFEGREYSQIPHVKVRDGVKPNEVGRIHFDLDKENQRIVVNHVAVKLHSI</sequence>
<accession>A0ABY2J8V9</accession>
<keyword evidence="2" id="KW-1185">Reference proteome</keyword>
<name>A0ABY2J8V9_9MICO</name>